<sequence>MDVDDDIEAVMCMKITDTNTHSKDCVLIGEALVFNPSTHALEVVHILLDTGVDCSFISEDLAERLQLKNVDTLRMSINTFGDQQPKEKEGGVTTLQIFVRYGKPHWFKVARIEYLTEQTYQQGQTEKTIFSCLSASGWPTYAYKFC</sequence>
<reference evidence="2 3" key="2">
    <citation type="submission" date="2018-11" db="EMBL/GenBank/DDBJ databases">
        <authorList>
            <consortium name="Pathogen Informatics"/>
        </authorList>
    </citation>
    <scope>NUCLEOTIDE SEQUENCE [LARGE SCALE GENOMIC DNA]</scope>
</reference>
<evidence type="ECO:0000313" key="2">
    <source>
        <dbReference type="EMBL" id="VDL76969.1"/>
    </source>
</evidence>
<evidence type="ECO:0000313" key="3">
    <source>
        <dbReference type="Proteomes" id="UP000271162"/>
    </source>
</evidence>
<accession>A0A0N4YAG4</accession>
<proteinExistence type="predicted"/>
<dbReference type="AlphaFoldDB" id="A0A0N4YAG4"/>
<reference evidence="4" key="1">
    <citation type="submission" date="2017-02" db="UniProtKB">
        <authorList>
            <consortium name="WormBaseParasite"/>
        </authorList>
    </citation>
    <scope>IDENTIFICATION</scope>
</reference>
<dbReference type="EMBL" id="UYSL01021022">
    <property type="protein sequence ID" value="VDL76969.1"/>
    <property type="molecule type" value="Genomic_DNA"/>
</dbReference>
<keyword evidence="3" id="KW-1185">Reference proteome</keyword>
<name>A0A0N4YAG4_NIPBR</name>
<evidence type="ECO:0000259" key="1">
    <source>
        <dbReference type="Pfam" id="PF05585"/>
    </source>
</evidence>
<dbReference type="WBParaSite" id="NBR_0001337901-mRNA-1">
    <property type="protein sequence ID" value="NBR_0001337901-mRNA-1"/>
    <property type="gene ID" value="NBR_0001337901"/>
</dbReference>
<organism evidence="4">
    <name type="scientific">Nippostrongylus brasiliensis</name>
    <name type="common">Rat hookworm</name>
    <dbReference type="NCBI Taxonomy" id="27835"/>
    <lineage>
        <taxon>Eukaryota</taxon>
        <taxon>Metazoa</taxon>
        <taxon>Ecdysozoa</taxon>
        <taxon>Nematoda</taxon>
        <taxon>Chromadorea</taxon>
        <taxon>Rhabditida</taxon>
        <taxon>Rhabditina</taxon>
        <taxon>Rhabditomorpha</taxon>
        <taxon>Strongyloidea</taxon>
        <taxon>Heligmosomidae</taxon>
        <taxon>Nippostrongylus</taxon>
    </lineage>
</organism>
<dbReference type="Proteomes" id="UP000271162">
    <property type="component" value="Unassembled WGS sequence"/>
</dbReference>
<feature type="domain" description="DUF1758" evidence="1">
    <location>
        <begin position="45"/>
        <end position="137"/>
    </location>
</feature>
<dbReference type="Pfam" id="PF05585">
    <property type="entry name" value="DUF1758"/>
    <property type="match status" value="1"/>
</dbReference>
<dbReference type="InterPro" id="IPR021109">
    <property type="entry name" value="Peptidase_aspartic_dom_sf"/>
</dbReference>
<dbReference type="InterPro" id="IPR008737">
    <property type="entry name" value="DUF1758"/>
</dbReference>
<protein>
    <submittedName>
        <fullName evidence="4">Peptidase A2 domain-containing protein</fullName>
    </submittedName>
</protein>
<evidence type="ECO:0000313" key="4">
    <source>
        <dbReference type="WBParaSite" id="NBR_0001337901-mRNA-1"/>
    </source>
</evidence>
<gene>
    <name evidence="2" type="ORF">NBR_LOCUS13380</name>
</gene>
<dbReference type="Gene3D" id="2.40.70.10">
    <property type="entry name" value="Acid Proteases"/>
    <property type="match status" value="1"/>
</dbReference>